<evidence type="ECO:0000256" key="6">
    <source>
        <dbReference type="PIRSR" id="PIRSR601765-1"/>
    </source>
</evidence>
<dbReference type="Proteomes" id="UP000515703">
    <property type="component" value="Chromosome"/>
</dbReference>
<dbReference type="GO" id="GO:0008270">
    <property type="term" value="F:zinc ion binding"/>
    <property type="evidence" value="ECO:0007669"/>
    <property type="project" value="InterPro"/>
</dbReference>
<dbReference type="SUPFAM" id="SSF53056">
    <property type="entry name" value="beta-carbonic anhydrase, cab"/>
    <property type="match status" value="1"/>
</dbReference>
<dbReference type="PANTHER" id="PTHR43175:SF3">
    <property type="entry name" value="CARBON DISULFIDE HYDROLASE"/>
    <property type="match status" value="1"/>
</dbReference>
<proteinExistence type="inferred from homology"/>
<dbReference type="GO" id="GO:0004089">
    <property type="term" value="F:carbonate dehydratase activity"/>
    <property type="evidence" value="ECO:0007669"/>
    <property type="project" value="UniProtKB-EC"/>
</dbReference>
<keyword evidence="8" id="KW-1185">Reference proteome</keyword>
<dbReference type="Gene3D" id="3.40.1050.10">
    <property type="entry name" value="Carbonic anhydrase"/>
    <property type="match status" value="1"/>
</dbReference>
<evidence type="ECO:0000313" key="7">
    <source>
        <dbReference type="EMBL" id="BCJ97090.1"/>
    </source>
</evidence>
<comment type="similarity">
    <text evidence="1">Belongs to the beta-class carbonic anhydrase family.</text>
</comment>
<evidence type="ECO:0000256" key="2">
    <source>
        <dbReference type="ARBA" id="ARBA00012925"/>
    </source>
</evidence>
<evidence type="ECO:0000256" key="4">
    <source>
        <dbReference type="ARBA" id="ARBA00022833"/>
    </source>
</evidence>
<name>A0A7I8DFB7_9FIRM</name>
<dbReference type="InterPro" id="IPR001765">
    <property type="entry name" value="Carbonic_anhydrase"/>
</dbReference>
<sequence length="180" mass="20040">MIDEILEYNRAFVEKKEYEQFITSKFPDKKLAIVSCMDTRLTKLLPAALGLKNGDAKFIKNAGGIISHPFGSAMRSLLIGIYELGVEEILVIGHTDCGARHTDSHKLLEKMKTRGISQENINMLEYCGIDFNSWLGGFKNLDESIKKSVEQIKKHPLVPEGVIVHGLIIDSLTGELTPVI</sequence>
<evidence type="ECO:0000313" key="8">
    <source>
        <dbReference type="Proteomes" id="UP000515703"/>
    </source>
</evidence>
<dbReference type="SMART" id="SM00947">
    <property type="entry name" value="Pro_CA"/>
    <property type="match status" value="1"/>
</dbReference>
<reference evidence="7 8" key="2">
    <citation type="submission" date="2020-08" db="EMBL/GenBank/DDBJ databases">
        <authorList>
            <person name="Ueki A."/>
            <person name="Tonouchi A."/>
        </authorList>
    </citation>
    <scope>NUCLEOTIDE SEQUENCE [LARGE SCALE GENOMIC DNA]</scope>
    <source>
        <strain evidence="7 8">CTTW</strain>
    </source>
</reference>
<feature type="binding site" evidence="6">
    <location>
        <position position="38"/>
    </location>
    <ligand>
        <name>Zn(2+)</name>
        <dbReference type="ChEBI" id="CHEBI:29105"/>
    </ligand>
</feature>
<gene>
    <name evidence="7" type="ORF">bsdcttw_01310</name>
</gene>
<evidence type="ECO:0000256" key="1">
    <source>
        <dbReference type="ARBA" id="ARBA00006217"/>
    </source>
</evidence>
<evidence type="ECO:0000256" key="3">
    <source>
        <dbReference type="ARBA" id="ARBA00022723"/>
    </source>
</evidence>
<dbReference type="CDD" id="cd03379">
    <property type="entry name" value="beta_CA_cladeD"/>
    <property type="match status" value="1"/>
</dbReference>
<reference evidence="7 8" key="1">
    <citation type="submission" date="2020-08" db="EMBL/GenBank/DDBJ databases">
        <title>Draft genome sequencing of an Anaerocolumna strain isolated from anoxic soil subjected to BSD treatment.</title>
        <authorList>
            <person name="Uek A."/>
            <person name="Tonouchi A."/>
        </authorList>
    </citation>
    <scope>NUCLEOTIDE SEQUENCE [LARGE SCALE GENOMIC DNA]</scope>
    <source>
        <strain evidence="7 8">CTTW</strain>
    </source>
</reference>
<dbReference type="InterPro" id="IPR036874">
    <property type="entry name" value="Carbonic_anhydrase_sf"/>
</dbReference>
<protein>
    <recommendedName>
        <fullName evidence="2">carbonic anhydrase</fullName>
        <ecNumber evidence="2">4.2.1.1</ecNumber>
    </recommendedName>
</protein>
<dbReference type="AlphaFoldDB" id="A0A7I8DFB7"/>
<keyword evidence="3 6" id="KW-0479">Metal-binding</keyword>
<dbReference type="Pfam" id="PF00484">
    <property type="entry name" value="Pro_CA"/>
    <property type="match status" value="1"/>
</dbReference>
<feature type="binding site" evidence="6">
    <location>
        <position position="36"/>
    </location>
    <ligand>
        <name>Zn(2+)</name>
        <dbReference type="ChEBI" id="CHEBI:29105"/>
    </ligand>
</feature>
<dbReference type="PANTHER" id="PTHR43175">
    <property type="entry name" value="CARBONIC ANHYDRASE"/>
    <property type="match status" value="1"/>
</dbReference>
<dbReference type="RefSeq" id="WP_185257553.1">
    <property type="nucleotide sequence ID" value="NZ_AP023368.1"/>
</dbReference>
<organism evidence="7 8">
    <name type="scientific">Anaerocolumna chitinilytica</name>
    <dbReference type="NCBI Taxonomy" id="1727145"/>
    <lineage>
        <taxon>Bacteria</taxon>
        <taxon>Bacillati</taxon>
        <taxon>Bacillota</taxon>
        <taxon>Clostridia</taxon>
        <taxon>Lachnospirales</taxon>
        <taxon>Lachnospiraceae</taxon>
        <taxon>Anaerocolumna</taxon>
    </lineage>
</organism>
<feature type="binding site" evidence="6">
    <location>
        <position position="97"/>
    </location>
    <ligand>
        <name>Zn(2+)</name>
        <dbReference type="ChEBI" id="CHEBI:29105"/>
    </ligand>
</feature>
<accession>A0A7I8DFB7</accession>
<keyword evidence="4 6" id="KW-0862">Zinc</keyword>
<comment type="catalytic activity">
    <reaction evidence="5">
        <text>hydrogencarbonate + H(+) = CO2 + H2O</text>
        <dbReference type="Rhea" id="RHEA:10748"/>
        <dbReference type="ChEBI" id="CHEBI:15377"/>
        <dbReference type="ChEBI" id="CHEBI:15378"/>
        <dbReference type="ChEBI" id="CHEBI:16526"/>
        <dbReference type="ChEBI" id="CHEBI:17544"/>
        <dbReference type="EC" id="4.2.1.1"/>
    </reaction>
</comment>
<evidence type="ECO:0000256" key="5">
    <source>
        <dbReference type="ARBA" id="ARBA00048348"/>
    </source>
</evidence>
<comment type="cofactor">
    <cofactor evidence="6">
        <name>Zn(2+)</name>
        <dbReference type="ChEBI" id="CHEBI:29105"/>
    </cofactor>
    <text evidence="6">Binds 1 zinc ion per subunit.</text>
</comment>
<dbReference type="EC" id="4.2.1.1" evidence="2"/>
<feature type="binding site" evidence="6">
    <location>
        <position position="94"/>
    </location>
    <ligand>
        <name>Zn(2+)</name>
        <dbReference type="ChEBI" id="CHEBI:29105"/>
    </ligand>
</feature>
<dbReference type="KEGG" id="acht:bsdcttw_01310"/>
<dbReference type="EMBL" id="AP023368">
    <property type="protein sequence ID" value="BCJ97090.1"/>
    <property type="molecule type" value="Genomic_DNA"/>
</dbReference>